<reference evidence="1 2" key="1">
    <citation type="submission" date="2020-03" db="EMBL/GenBank/DDBJ databases">
        <title>Genomic Encyclopedia of Type Strains, Phase IV (KMG-IV): sequencing the most valuable type-strain genomes for metagenomic binning, comparative biology and taxonomic classification.</title>
        <authorList>
            <person name="Goeker M."/>
        </authorList>
    </citation>
    <scope>NUCLEOTIDE SEQUENCE [LARGE SCALE GENOMIC DNA]</scope>
    <source>
        <strain evidence="1 2">DSM 27651</strain>
    </source>
</reference>
<dbReference type="EMBL" id="JAATJE010000001">
    <property type="protein sequence ID" value="NJC32725.1"/>
    <property type="molecule type" value="Genomic_DNA"/>
</dbReference>
<dbReference type="Pfam" id="PF05787">
    <property type="entry name" value="PhoX"/>
    <property type="match status" value="1"/>
</dbReference>
<organism evidence="1 2">
    <name type="scientific">Sphingomonas jejuensis</name>
    <dbReference type="NCBI Taxonomy" id="904715"/>
    <lineage>
        <taxon>Bacteria</taxon>
        <taxon>Pseudomonadati</taxon>
        <taxon>Pseudomonadota</taxon>
        <taxon>Alphaproteobacteria</taxon>
        <taxon>Sphingomonadales</taxon>
        <taxon>Sphingomonadaceae</taxon>
        <taxon>Sphingomonas</taxon>
    </lineage>
</organism>
<evidence type="ECO:0000313" key="2">
    <source>
        <dbReference type="Proteomes" id="UP000734218"/>
    </source>
</evidence>
<sequence>MIEVSRRAMLAGGASLAFAGCARRPADAGGTVAAQVNGYGPLVPDPAGLFDLPRGFTYRIVSSAGQVMDDGLIVPGNMDGMGCFDAGGGRVALVRNHELKPAQTALGAFAETPDAAGVAAYDRADDGRPLPGGTTTVLFDPRSGRVERQHLSLAGTAVNCAGGQTPWGSWLTCEEIVIDGARPHGYVFEVPAAGRGTAPPVPLRALGRFKHEAAAIDPASGIVYLTEDKEDGLFYRFLPDDRRRLAAGGRLQALAFVDGARDTRNAAGTDPFAPRSWRSVRWIELDGTDADGDDLRLRGAAAGAARFARGEGIHFGRGELYFTCTSGGAANLGQIMRYVPGEDRIQNFVESGSHDVLDYGDNLTITPWNHLMVCEDQYTDVRDNRLKGITPAGATYTVGRVALPDQPETAGVCFSPDGQVMFLNIYRPGHTLAITGPWQRFDDRPIAD</sequence>
<protein>
    <recommendedName>
        <fullName evidence="3">Phosphatase</fullName>
    </recommendedName>
</protein>
<comment type="caution">
    <text evidence="1">The sequence shown here is derived from an EMBL/GenBank/DDBJ whole genome shotgun (WGS) entry which is preliminary data.</text>
</comment>
<name>A0ABX0XHM8_9SPHN</name>
<dbReference type="PANTHER" id="PTHR35399">
    <property type="entry name" value="SLR8030 PROTEIN"/>
    <property type="match status" value="1"/>
</dbReference>
<dbReference type="RefSeq" id="WP_245196402.1">
    <property type="nucleotide sequence ID" value="NZ_JAATJE010000001.1"/>
</dbReference>
<gene>
    <name evidence="1" type="ORF">GGR88_000199</name>
</gene>
<keyword evidence="2" id="KW-1185">Reference proteome</keyword>
<evidence type="ECO:0000313" key="1">
    <source>
        <dbReference type="EMBL" id="NJC32725.1"/>
    </source>
</evidence>
<proteinExistence type="predicted"/>
<dbReference type="PROSITE" id="PS51318">
    <property type="entry name" value="TAT"/>
    <property type="match status" value="1"/>
</dbReference>
<accession>A0ABX0XHM8</accession>
<dbReference type="SUPFAM" id="SSF101898">
    <property type="entry name" value="NHL repeat"/>
    <property type="match status" value="1"/>
</dbReference>
<dbReference type="PANTHER" id="PTHR35399:SF4">
    <property type="entry name" value="MEMBRANE PROTEIN"/>
    <property type="match status" value="1"/>
</dbReference>
<dbReference type="PROSITE" id="PS51257">
    <property type="entry name" value="PROKAR_LIPOPROTEIN"/>
    <property type="match status" value="1"/>
</dbReference>
<evidence type="ECO:0008006" key="3">
    <source>
        <dbReference type="Google" id="ProtNLM"/>
    </source>
</evidence>
<dbReference type="InterPro" id="IPR006311">
    <property type="entry name" value="TAT_signal"/>
</dbReference>
<dbReference type="InterPro" id="IPR008557">
    <property type="entry name" value="PhoX"/>
</dbReference>
<dbReference type="Proteomes" id="UP000734218">
    <property type="component" value="Unassembled WGS sequence"/>
</dbReference>